<dbReference type="Pfam" id="PF24173">
    <property type="entry name" value="TPR_TTI1_N"/>
    <property type="match status" value="1"/>
</dbReference>
<dbReference type="AlphaFoldDB" id="A0A7M5X2G5"/>
<sequence>MDAEYILNLLHTKTNVGWHNDATVENILASKSLVKSEEHIIAALEMIKQLLNKTNLEVLQTIYNKEDNLPLLGHVLSIILKFLEKQRNKELLVTALDAIQLLSGGKFTTSSLANTVASYILHLKY</sequence>
<proteinExistence type="predicted"/>
<evidence type="ECO:0000313" key="2">
    <source>
        <dbReference type="EnsemblMetazoa" id="CLYHEMP016486.1"/>
    </source>
</evidence>
<protein>
    <recommendedName>
        <fullName evidence="1">TTI1 N-terminal TPR domain-containing protein</fullName>
    </recommendedName>
</protein>
<evidence type="ECO:0000259" key="1">
    <source>
        <dbReference type="Pfam" id="PF24173"/>
    </source>
</evidence>
<name>A0A7M5X2G5_9CNID</name>
<organism evidence="2 3">
    <name type="scientific">Clytia hemisphaerica</name>
    <dbReference type="NCBI Taxonomy" id="252671"/>
    <lineage>
        <taxon>Eukaryota</taxon>
        <taxon>Metazoa</taxon>
        <taxon>Cnidaria</taxon>
        <taxon>Hydrozoa</taxon>
        <taxon>Hydroidolina</taxon>
        <taxon>Leptothecata</taxon>
        <taxon>Obeliida</taxon>
        <taxon>Clytiidae</taxon>
        <taxon>Clytia</taxon>
    </lineage>
</organism>
<reference evidence="2" key="1">
    <citation type="submission" date="2021-01" db="UniProtKB">
        <authorList>
            <consortium name="EnsemblMetazoa"/>
        </authorList>
    </citation>
    <scope>IDENTIFICATION</scope>
</reference>
<feature type="domain" description="TTI1 N-terminal TPR" evidence="1">
    <location>
        <begin position="34"/>
        <end position="103"/>
    </location>
</feature>
<dbReference type="OrthoDB" id="5987201at2759"/>
<dbReference type="Proteomes" id="UP000594262">
    <property type="component" value="Unplaced"/>
</dbReference>
<keyword evidence="3" id="KW-1185">Reference proteome</keyword>
<dbReference type="EnsemblMetazoa" id="CLYHEMT016486.1">
    <property type="protein sequence ID" value="CLYHEMP016486.1"/>
    <property type="gene ID" value="CLYHEMG016486"/>
</dbReference>
<dbReference type="InterPro" id="IPR057566">
    <property type="entry name" value="TPR_TTI1_N"/>
</dbReference>
<accession>A0A7M5X2G5</accession>
<evidence type="ECO:0000313" key="3">
    <source>
        <dbReference type="Proteomes" id="UP000594262"/>
    </source>
</evidence>